<dbReference type="AlphaFoldDB" id="A0A2S5TCN6"/>
<keyword evidence="1" id="KW-0732">Signal</keyword>
<evidence type="ECO:0000313" key="3">
    <source>
        <dbReference type="Proteomes" id="UP000238220"/>
    </source>
</evidence>
<dbReference type="Pfam" id="PF13432">
    <property type="entry name" value="TPR_16"/>
    <property type="match status" value="1"/>
</dbReference>
<evidence type="ECO:0000256" key="1">
    <source>
        <dbReference type="SAM" id="SignalP"/>
    </source>
</evidence>
<keyword evidence="3" id="KW-1185">Reference proteome</keyword>
<accession>A0A2S5TCN6</accession>
<proteinExistence type="predicted"/>
<dbReference type="SMART" id="SM00028">
    <property type="entry name" value="TPR"/>
    <property type="match status" value="3"/>
</dbReference>
<reference evidence="2 3" key="1">
    <citation type="submission" date="2018-02" db="EMBL/GenBank/DDBJ databases">
        <title>Genome sequencing of Solimonas sp. HR-BB.</title>
        <authorList>
            <person name="Lee Y."/>
            <person name="Jeon C.O."/>
        </authorList>
    </citation>
    <scope>NUCLEOTIDE SEQUENCE [LARGE SCALE GENOMIC DNA]</scope>
    <source>
        <strain evidence="2 3">HR-BB</strain>
    </source>
</reference>
<dbReference type="InterPro" id="IPR019734">
    <property type="entry name" value="TPR_rpt"/>
</dbReference>
<dbReference type="NCBIfam" id="NF033920">
    <property type="entry name" value="C39_PA2778_fam"/>
    <property type="match status" value="1"/>
</dbReference>
<feature type="signal peptide" evidence="1">
    <location>
        <begin position="1"/>
        <end position="20"/>
    </location>
</feature>
<dbReference type="Proteomes" id="UP000238220">
    <property type="component" value="Unassembled WGS sequence"/>
</dbReference>
<feature type="chain" id="PRO_5015747922" evidence="1">
    <location>
        <begin position="21"/>
        <end position="313"/>
    </location>
</feature>
<dbReference type="EMBL" id="PSNW01000011">
    <property type="protein sequence ID" value="PPE72627.1"/>
    <property type="molecule type" value="Genomic_DNA"/>
</dbReference>
<dbReference type="InterPro" id="IPR039563">
    <property type="entry name" value="Peptidase_C39_single_dom"/>
</dbReference>
<dbReference type="SUPFAM" id="SSF48452">
    <property type="entry name" value="TPR-like"/>
    <property type="match status" value="1"/>
</dbReference>
<dbReference type="CDD" id="cd02549">
    <property type="entry name" value="Peptidase_C39A"/>
    <property type="match status" value="1"/>
</dbReference>
<protein>
    <submittedName>
        <fullName evidence="2">Uncharacterized protein</fullName>
    </submittedName>
</protein>
<dbReference type="OrthoDB" id="5611441at2"/>
<organism evidence="2 3">
    <name type="scientific">Solimonas fluminis</name>
    <dbReference type="NCBI Taxonomy" id="2086571"/>
    <lineage>
        <taxon>Bacteria</taxon>
        <taxon>Pseudomonadati</taxon>
        <taxon>Pseudomonadota</taxon>
        <taxon>Gammaproteobacteria</taxon>
        <taxon>Nevskiales</taxon>
        <taxon>Nevskiaceae</taxon>
        <taxon>Solimonas</taxon>
    </lineage>
</organism>
<dbReference type="InterPro" id="IPR011990">
    <property type="entry name" value="TPR-like_helical_dom_sf"/>
</dbReference>
<name>A0A2S5TCN6_9GAMM</name>
<comment type="caution">
    <text evidence="2">The sequence shown here is derived from an EMBL/GenBank/DDBJ whole genome shotgun (WGS) entry which is preliminary data.</text>
</comment>
<gene>
    <name evidence="2" type="ORF">C3942_17785</name>
</gene>
<evidence type="ECO:0000313" key="2">
    <source>
        <dbReference type="EMBL" id="PPE72627.1"/>
    </source>
</evidence>
<sequence length="313" mass="33442">MRRFAAACAVLALAACASHAPLRSQWPETVSATELADTPFFPQTRYQCGPAALATVLGASGLSVTPDELAPQVFLPGRRGSLQLELVAATRRQQRLAYVLRPEPGALFAEVASGHPVLVLQNLGVSWLPVWHYAVVIGADPVAETVVLRSGTDRRRVMSYRRFMDSWQRADRWAMVVTAPDRVPVSAQALDWLTAASAFEQLGQGPLAAMAYEAATRRWPELPLGWQLLGNIRYRAGDKAGARAAYRQAAALKPDAASYNNLAQVELELGCREAAAAALQRAVDLPAGPAVASALQETSAELAAAPPAAICQP</sequence>
<dbReference type="PROSITE" id="PS51257">
    <property type="entry name" value="PROKAR_LIPOPROTEIN"/>
    <property type="match status" value="1"/>
</dbReference>
<dbReference type="RefSeq" id="WP_104231713.1">
    <property type="nucleotide sequence ID" value="NZ_PSNW01000011.1"/>
</dbReference>
<dbReference type="Gene3D" id="3.90.70.10">
    <property type="entry name" value="Cysteine proteinases"/>
    <property type="match status" value="1"/>
</dbReference>
<dbReference type="Gene3D" id="1.25.40.10">
    <property type="entry name" value="Tetratricopeptide repeat domain"/>
    <property type="match status" value="1"/>
</dbReference>